<feature type="compositionally biased region" description="Polar residues" evidence="2">
    <location>
        <begin position="711"/>
        <end position="721"/>
    </location>
</feature>
<feature type="region of interest" description="Disordered" evidence="2">
    <location>
        <begin position="95"/>
        <end position="120"/>
    </location>
</feature>
<feature type="compositionally biased region" description="Polar residues" evidence="2">
    <location>
        <begin position="107"/>
        <end position="120"/>
    </location>
</feature>
<feature type="coiled-coil region" evidence="1">
    <location>
        <begin position="272"/>
        <end position="306"/>
    </location>
</feature>
<dbReference type="Proteomes" id="UP001642540">
    <property type="component" value="Unassembled WGS sequence"/>
</dbReference>
<reference evidence="3 4" key="1">
    <citation type="submission" date="2024-08" db="EMBL/GenBank/DDBJ databases">
        <authorList>
            <person name="Cucini C."/>
            <person name="Frati F."/>
        </authorList>
    </citation>
    <scope>NUCLEOTIDE SEQUENCE [LARGE SCALE GENOMIC DNA]</scope>
</reference>
<dbReference type="EMBL" id="CAXLJM020000091">
    <property type="protein sequence ID" value="CAL8131957.1"/>
    <property type="molecule type" value="Genomic_DNA"/>
</dbReference>
<evidence type="ECO:0000256" key="1">
    <source>
        <dbReference type="SAM" id="Coils"/>
    </source>
</evidence>
<comment type="caution">
    <text evidence="3">The sequence shown here is derived from an EMBL/GenBank/DDBJ whole genome shotgun (WGS) entry which is preliminary data.</text>
</comment>
<protein>
    <submittedName>
        <fullName evidence="3">Uncharacterized protein</fullName>
    </submittedName>
</protein>
<evidence type="ECO:0000313" key="4">
    <source>
        <dbReference type="Proteomes" id="UP001642540"/>
    </source>
</evidence>
<organism evidence="3 4">
    <name type="scientific">Orchesella dallaii</name>
    <dbReference type="NCBI Taxonomy" id="48710"/>
    <lineage>
        <taxon>Eukaryota</taxon>
        <taxon>Metazoa</taxon>
        <taxon>Ecdysozoa</taxon>
        <taxon>Arthropoda</taxon>
        <taxon>Hexapoda</taxon>
        <taxon>Collembola</taxon>
        <taxon>Entomobryomorpha</taxon>
        <taxon>Entomobryoidea</taxon>
        <taxon>Orchesellidae</taxon>
        <taxon>Orchesellinae</taxon>
        <taxon>Orchesella</taxon>
    </lineage>
</organism>
<evidence type="ECO:0000256" key="2">
    <source>
        <dbReference type="SAM" id="MobiDB-lite"/>
    </source>
</evidence>
<feature type="region of interest" description="Disordered" evidence="2">
    <location>
        <begin position="711"/>
        <end position="749"/>
    </location>
</feature>
<evidence type="ECO:0000313" key="3">
    <source>
        <dbReference type="EMBL" id="CAL8131957.1"/>
    </source>
</evidence>
<feature type="coiled-coil region" evidence="1">
    <location>
        <begin position="366"/>
        <end position="639"/>
    </location>
</feature>
<sequence>MGSNMDQHQPNQHHILQPQNLPQTETAGLTVFQHSHYQPLQPQNSQSLPQQFDQYGTTAIRSIPHHHPQNSPQLFQTDPTQQFSYQHQLSFSLNQQQQSLQNRRNHPTQSIQQTDYQTLPQQLPQTRAIQLPKSQRLQHDPLIYSENQAPIFQTQSINFQGQQRQHPTPHALSADFTRPLEYSRPVPLNEFEKHYHDTLLAVEELLDEKRTRETEITFLHQKYDALEKVHNNRLSVEKFLRCELQKQNPKAADMVSKITNLKLELDISKKTAQTFGDQNEILSSENENLKKQVQTLQTETQHQNAKIGALAEENLGIEKSLALSKQEVDSIQQQNRANEQLIKILGIENIELPVLKEKMESLTNIQKSMIDDKEKLDKEVEGYKKEITSLSYELEKVRNQSRLDLKMEEQKVEKALNYFNDWKAKLELEVIKLTNENQCLKEKVEESENLQKILQNRDNELNNLRNQTKYLQSRLSTYENGSQYKKLMESNQDREQELAAANATIQKMLKETVEQESKHALEIKNMTNELEAKKADLEAEQLDQLKTQLNHASKRNNELQIELESVKKARTQLSLEVIVLTNTVKLHETTNEKHKKELRGSRNLLKKIQHEIENQMVEIHNQNRSLESHKAQISKLQKAAAENVKKLSAIDFYRIKEKKWMADNSKLRKELTTEKERTKDGLDGRMDKGRTLKRQFCSEEADRNINLVECQRQQETQSSRKSTNEEKSEDLLTLENTAEKNNPIDCKYPPRKRICVDEGNISRDFDETNGLG</sequence>
<name>A0ABP1RNZ8_9HEXA</name>
<proteinExistence type="predicted"/>
<keyword evidence="1" id="KW-0175">Coiled coil</keyword>
<accession>A0ABP1RNZ8</accession>
<keyword evidence="4" id="KW-1185">Reference proteome</keyword>
<gene>
    <name evidence="3" type="ORF">ODALV1_LOCUS24407</name>
</gene>